<organism evidence="1 2">
    <name type="scientific">Salmonella enterica I</name>
    <dbReference type="NCBI Taxonomy" id="59201"/>
    <lineage>
        <taxon>Bacteria</taxon>
        <taxon>Pseudomonadati</taxon>
        <taxon>Pseudomonadota</taxon>
        <taxon>Gammaproteobacteria</taxon>
        <taxon>Enterobacterales</taxon>
        <taxon>Enterobacteriaceae</taxon>
        <taxon>Salmonella</taxon>
    </lineage>
</organism>
<protein>
    <submittedName>
        <fullName evidence="1">Uncharacterized protein</fullName>
    </submittedName>
</protein>
<evidence type="ECO:0000313" key="2">
    <source>
        <dbReference type="Proteomes" id="UP000277214"/>
    </source>
</evidence>
<name>A0A3S4EXS4_SALET</name>
<accession>A0A3S4EXS4</accession>
<proteinExistence type="predicted"/>
<evidence type="ECO:0000313" key="1">
    <source>
        <dbReference type="EMBL" id="VEA30284.1"/>
    </source>
</evidence>
<dbReference type="EMBL" id="LR134149">
    <property type="protein sequence ID" value="VEA30284.1"/>
    <property type="molecule type" value="Genomic_DNA"/>
</dbReference>
<gene>
    <name evidence="1" type="ORF">NCTC8272_00001</name>
</gene>
<reference evidence="1 2" key="1">
    <citation type="submission" date="2018-12" db="EMBL/GenBank/DDBJ databases">
        <authorList>
            <consortium name="Pathogen Informatics"/>
        </authorList>
    </citation>
    <scope>NUCLEOTIDE SEQUENCE [LARGE SCALE GENOMIC DNA]</scope>
    <source>
        <strain evidence="1 2">NCTC8272</strain>
    </source>
</reference>
<dbReference type="AlphaFoldDB" id="A0A3S4EXS4"/>
<sequence length="85" mass="9396">MQTIQYEELRSAIRDIVAETPPQAHEVTRVLEKMSEIASNEEASTLLLIGSAKSKNCTLLTHSLPFTLSGGLINNRQNRQMAVLS</sequence>
<dbReference type="Proteomes" id="UP000277214">
    <property type="component" value="Chromosome 1"/>
</dbReference>